<evidence type="ECO:0000256" key="1">
    <source>
        <dbReference type="ARBA" id="ARBA00004141"/>
    </source>
</evidence>
<evidence type="ECO:0000256" key="4">
    <source>
        <dbReference type="ARBA" id="ARBA00022989"/>
    </source>
</evidence>
<dbReference type="EMBL" id="AK417222">
    <property type="protein sequence ID" value="BAN20437.1"/>
    <property type="molecule type" value="mRNA"/>
</dbReference>
<comment type="similarity">
    <text evidence="2">Belongs to the RNase K family.</text>
</comment>
<evidence type="ECO:0000256" key="5">
    <source>
        <dbReference type="ARBA" id="ARBA00023136"/>
    </source>
</evidence>
<evidence type="ECO:0000313" key="7">
    <source>
        <dbReference type="EMBL" id="BAN20437.1"/>
    </source>
</evidence>
<dbReference type="GO" id="GO:0016020">
    <property type="term" value="C:membrane"/>
    <property type="evidence" value="ECO:0007669"/>
    <property type="project" value="UniProtKB-SubCell"/>
</dbReference>
<dbReference type="InterPro" id="IPR026770">
    <property type="entry name" value="RNase_K"/>
</dbReference>
<keyword evidence="3 6" id="KW-0812">Transmembrane</keyword>
<sequence length="94" mass="10675">MKICGPKCSLCGIVFSIWGIIQLGLMGVFYYIHSVALLEDLQIAEEYPDAQSFYNAAYEGYSVNAYNCWIAAVLYFITLAFSSYQFYVNSRTHV</sequence>
<evidence type="ECO:0000256" key="2">
    <source>
        <dbReference type="ARBA" id="ARBA00008458"/>
    </source>
</evidence>
<proteinExistence type="evidence at transcript level"/>
<dbReference type="PANTHER" id="PTHR31733">
    <property type="entry name" value="RIBONUCLEASE KAPPA"/>
    <property type="match status" value="1"/>
</dbReference>
<organism evidence="7">
    <name type="scientific">Riptortus pedestris</name>
    <name type="common">Bean bug</name>
    <dbReference type="NCBI Taxonomy" id="329032"/>
    <lineage>
        <taxon>Eukaryota</taxon>
        <taxon>Metazoa</taxon>
        <taxon>Ecdysozoa</taxon>
        <taxon>Arthropoda</taxon>
        <taxon>Hexapoda</taxon>
        <taxon>Insecta</taxon>
        <taxon>Pterygota</taxon>
        <taxon>Neoptera</taxon>
        <taxon>Paraneoptera</taxon>
        <taxon>Hemiptera</taxon>
        <taxon>Heteroptera</taxon>
        <taxon>Panheteroptera</taxon>
        <taxon>Pentatomomorpha</taxon>
        <taxon>Coreoidea</taxon>
        <taxon>Alydidae</taxon>
        <taxon>Riptortus</taxon>
    </lineage>
</organism>
<evidence type="ECO:0000256" key="3">
    <source>
        <dbReference type="ARBA" id="ARBA00022692"/>
    </source>
</evidence>
<name>R4WRC1_RIPPE</name>
<keyword evidence="5 6" id="KW-0472">Membrane</keyword>
<reference evidence="7" key="1">
    <citation type="journal article" date="2013" name="PLoS ONE">
        <title>Gene expression in gut symbiotic organ of stinkbug affected by extracellular bacterial symbiont.</title>
        <authorList>
            <person name="Futahashi R."/>
            <person name="Tanaka K."/>
            <person name="Tanahashi M."/>
            <person name="Nikoh N."/>
            <person name="Kikuchi Y."/>
            <person name="Lee B.L."/>
            <person name="Fukatsu T."/>
        </authorList>
    </citation>
    <scope>NUCLEOTIDE SEQUENCE</scope>
    <source>
        <tissue evidence="7">Midgut</tissue>
    </source>
</reference>
<feature type="transmembrane region" description="Helical" evidence="6">
    <location>
        <begin position="12"/>
        <end position="32"/>
    </location>
</feature>
<protein>
    <submittedName>
        <fullName evidence="7">Ribonuclease, putative</fullName>
    </submittedName>
</protein>
<dbReference type="AlphaFoldDB" id="R4WRC1"/>
<keyword evidence="4 6" id="KW-1133">Transmembrane helix</keyword>
<accession>R4WRC1</accession>
<evidence type="ECO:0000256" key="6">
    <source>
        <dbReference type="SAM" id="Phobius"/>
    </source>
</evidence>
<feature type="transmembrane region" description="Helical" evidence="6">
    <location>
        <begin position="69"/>
        <end position="88"/>
    </location>
</feature>
<comment type="subcellular location">
    <subcellularLocation>
        <location evidence="1">Membrane</location>
        <topology evidence="1">Multi-pass membrane protein</topology>
    </subcellularLocation>
</comment>
<dbReference type="GO" id="GO:0004521">
    <property type="term" value="F:RNA endonuclease activity"/>
    <property type="evidence" value="ECO:0007669"/>
    <property type="project" value="InterPro"/>
</dbReference>